<evidence type="ECO:0000313" key="7">
    <source>
        <dbReference type="EMBL" id="MDT0498591.1"/>
    </source>
</evidence>
<keyword evidence="8" id="KW-1185">Reference proteome</keyword>
<dbReference type="Proteomes" id="UP001254608">
    <property type="component" value="Unassembled WGS sequence"/>
</dbReference>
<accession>A0ABU2WL21</accession>
<organism evidence="7 8">
    <name type="scientific">Banduia mediterranea</name>
    <dbReference type="NCBI Taxonomy" id="3075609"/>
    <lineage>
        <taxon>Bacteria</taxon>
        <taxon>Pseudomonadati</taxon>
        <taxon>Pseudomonadota</taxon>
        <taxon>Gammaproteobacteria</taxon>
        <taxon>Nevskiales</taxon>
        <taxon>Algiphilaceae</taxon>
        <taxon>Banduia</taxon>
    </lineage>
</organism>
<evidence type="ECO:0000259" key="6">
    <source>
        <dbReference type="PROSITE" id="PS50249"/>
    </source>
</evidence>
<dbReference type="SUPFAM" id="SSF102712">
    <property type="entry name" value="JAB1/MPN domain"/>
    <property type="match status" value="1"/>
</dbReference>
<evidence type="ECO:0000256" key="1">
    <source>
        <dbReference type="ARBA" id="ARBA00022670"/>
    </source>
</evidence>
<name>A0ABU2WL21_9GAMM</name>
<evidence type="ECO:0000256" key="2">
    <source>
        <dbReference type="ARBA" id="ARBA00022723"/>
    </source>
</evidence>
<evidence type="ECO:0000256" key="3">
    <source>
        <dbReference type="ARBA" id="ARBA00022801"/>
    </source>
</evidence>
<evidence type="ECO:0000256" key="4">
    <source>
        <dbReference type="ARBA" id="ARBA00022833"/>
    </source>
</evidence>
<keyword evidence="1" id="KW-0645">Protease</keyword>
<dbReference type="InterPro" id="IPR001405">
    <property type="entry name" value="UPF0758"/>
</dbReference>
<dbReference type="InterPro" id="IPR025657">
    <property type="entry name" value="RadC_JAB"/>
</dbReference>
<dbReference type="InterPro" id="IPR020891">
    <property type="entry name" value="UPF0758_CS"/>
</dbReference>
<keyword evidence="4" id="KW-0862">Zinc</keyword>
<dbReference type="Pfam" id="PF04002">
    <property type="entry name" value="RadC"/>
    <property type="match status" value="1"/>
</dbReference>
<keyword evidence="2" id="KW-0479">Metal-binding</keyword>
<protein>
    <submittedName>
        <fullName evidence="7">DNA repair protein RadC</fullName>
    </submittedName>
</protein>
<sequence>MPASNRRPDAVRPSLVRDTQGRYIVQGPLTYDTILSAAEAILLKRCRRLGVMSSPSAVMDFLRSRLGALDHERFDCLWLDSQHRLIAVETLATGTIDGAAVYPREAVKAALRHNAAAVLFAHNHPSGRPEPSAADRALTERLRAALAVIDIRVLDHLVVSAEGGVSFSERGWL</sequence>
<keyword evidence="5" id="KW-0482">Metalloprotease</keyword>
<dbReference type="InterPro" id="IPR037518">
    <property type="entry name" value="MPN"/>
</dbReference>
<keyword evidence="3" id="KW-0378">Hydrolase</keyword>
<dbReference type="PROSITE" id="PS50249">
    <property type="entry name" value="MPN"/>
    <property type="match status" value="1"/>
</dbReference>
<dbReference type="PROSITE" id="PS01302">
    <property type="entry name" value="UPF0758"/>
    <property type="match status" value="1"/>
</dbReference>
<evidence type="ECO:0000256" key="5">
    <source>
        <dbReference type="ARBA" id="ARBA00023049"/>
    </source>
</evidence>
<dbReference type="NCBIfam" id="TIGR00608">
    <property type="entry name" value="radc"/>
    <property type="match status" value="1"/>
</dbReference>
<reference evidence="7 8" key="1">
    <citation type="submission" date="2023-09" db="EMBL/GenBank/DDBJ databases">
        <authorList>
            <person name="Rey-Velasco X."/>
        </authorList>
    </citation>
    <scope>NUCLEOTIDE SEQUENCE [LARGE SCALE GENOMIC DNA]</scope>
    <source>
        <strain evidence="7 8">W345</strain>
    </source>
</reference>
<proteinExistence type="predicted"/>
<feature type="domain" description="MPN" evidence="6">
    <location>
        <begin position="51"/>
        <end position="173"/>
    </location>
</feature>
<dbReference type="PANTHER" id="PTHR30471:SF3">
    <property type="entry name" value="UPF0758 PROTEIN YEES-RELATED"/>
    <property type="match status" value="1"/>
</dbReference>
<dbReference type="CDD" id="cd08071">
    <property type="entry name" value="MPN_DUF2466"/>
    <property type="match status" value="1"/>
</dbReference>
<gene>
    <name evidence="7" type="primary">radC</name>
    <name evidence="7" type="ORF">RM530_14665</name>
</gene>
<dbReference type="Gene3D" id="3.40.140.10">
    <property type="entry name" value="Cytidine Deaminase, domain 2"/>
    <property type="match status" value="1"/>
</dbReference>
<evidence type="ECO:0000313" key="8">
    <source>
        <dbReference type="Proteomes" id="UP001254608"/>
    </source>
</evidence>
<dbReference type="RefSeq" id="WP_311366001.1">
    <property type="nucleotide sequence ID" value="NZ_JAVRIC010000023.1"/>
</dbReference>
<dbReference type="EMBL" id="JAVRIC010000023">
    <property type="protein sequence ID" value="MDT0498591.1"/>
    <property type="molecule type" value="Genomic_DNA"/>
</dbReference>
<comment type="caution">
    <text evidence="7">The sequence shown here is derived from an EMBL/GenBank/DDBJ whole genome shotgun (WGS) entry which is preliminary data.</text>
</comment>
<dbReference type="PANTHER" id="PTHR30471">
    <property type="entry name" value="DNA REPAIR PROTEIN RADC"/>
    <property type="match status" value="1"/>
</dbReference>